<keyword evidence="5 6" id="KW-0449">Lipoprotein</keyword>
<evidence type="ECO:0000256" key="6">
    <source>
        <dbReference type="HAMAP-Rule" id="MF_01186"/>
    </source>
</evidence>
<dbReference type="RefSeq" id="WP_160335948.1">
    <property type="nucleotide sequence ID" value="NZ_WSRP01000034.1"/>
</dbReference>
<proteinExistence type="inferred from homology"/>
<protein>
    <recommendedName>
        <fullName evidence="6">LPS-assembly lipoprotein LptE</fullName>
    </recommendedName>
</protein>
<dbReference type="InterPro" id="IPR007485">
    <property type="entry name" value="LPS_assembly_LptE"/>
</dbReference>
<evidence type="ECO:0000313" key="7">
    <source>
        <dbReference type="EMBL" id="MVX57528.1"/>
    </source>
</evidence>
<dbReference type="PANTHER" id="PTHR38098">
    <property type="entry name" value="LPS-ASSEMBLY LIPOPROTEIN LPTE"/>
    <property type="match status" value="1"/>
</dbReference>
<comment type="subunit">
    <text evidence="6">Component of the lipopolysaccharide transport and assembly complex. Interacts with LptD.</text>
</comment>
<keyword evidence="8" id="KW-1185">Reference proteome</keyword>
<dbReference type="AlphaFoldDB" id="A0A6L6YLB2"/>
<evidence type="ECO:0000256" key="3">
    <source>
        <dbReference type="ARBA" id="ARBA00023139"/>
    </source>
</evidence>
<name>A0A6L6YLB2_9BURK</name>
<evidence type="ECO:0000256" key="1">
    <source>
        <dbReference type="ARBA" id="ARBA00022729"/>
    </source>
</evidence>
<keyword evidence="2 6" id="KW-0472">Membrane</keyword>
<dbReference type="GO" id="GO:0015920">
    <property type="term" value="P:lipopolysaccharide transport"/>
    <property type="evidence" value="ECO:0007669"/>
    <property type="project" value="TreeGrafter"/>
</dbReference>
<evidence type="ECO:0000256" key="2">
    <source>
        <dbReference type="ARBA" id="ARBA00023136"/>
    </source>
</evidence>
<keyword evidence="4 6" id="KW-0998">Cell outer membrane</keyword>
<dbReference type="GO" id="GO:1990351">
    <property type="term" value="C:transporter complex"/>
    <property type="evidence" value="ECO:0007669"/>
    <property type="project" value="TreeGrafter"/>
</dbReference>
<dbReference type="GO" id="GO:0001530">
    <property type="term" value="F:lipopolysaccharide binding"/>
    <property type="evidence" value="ECO:0007669"/>
    <property type="project" value="TreeGrafter"/>
</dbReference>
<reference evidence="7 8" key="1">
    <citation type="submission" date="2019-12" db="EMBL/GenBank/DDBJ databases">
        <title>Microbes associate with the intestines of laboratory mice.</title>
        <authorList>
            <person name="Navarre W."/>
            <person name="Wong E."/>
        </authorList>
    </citation>
    <scope>NUCLEOTIDE SEQUENCE [LARGE SCALE GENOMIC DNA]</scope>
    <source>
        <strain evidence="7 8">NM82_D38</strain>
    </source>
</reference>
<dbReference type="GO" id="GO:0009279">
    <property type="term" value="C:cell outer membrane"/>
    <property type="evidence" value="ECO:0007669"/>
    <property type="project" value="UniProtKB-SubCell"/>
</dbReference>
<dbReference type="Gene3D" id="3.30.160.150">
    <property type="entry name" value="Lipoprotein like domain"/>
    <property type="match status" value="1"/>
</dbReference>
<dbReference type="EMBL" id="WSRP01000034">
    <property type="protein sequence ID" value="MVX57528.1"/>
    <property type="molecule type" value="Genomic_DNA"/>
</dbReference>
<evidence type="ECO:0000313" key="8">
    <source>
        <dbReference type="Proteomes" id="UP000472580"/>
    </source>
</evidence>
<dbReference type="Pfam" id="PF04390">
    <property type="entry name" value="LptE"/>
    <property type="match status" value="1"/>
</dbReference>
<dbReference type="GO" id="GO:0043165">
    <property type="term" value="P:Gram-negative-bacterium-type cell outer membrane assembly"/>
    <property type="evidence" value="ECO:0007669"/>
    <property type="project" value="UniProtKB-UniRule"/>
</dbReference>
<dbReference type="PROSITE" id="PS51257">
    <property type="entry name" value="PROKAR_LIPOPROTEIN"/>
    <property type="match status" value="1"/>
</dbReference>
<comment type="similarity">
    <text evidence="6">Belongs to the LptE lipoprotein family.</text>
</comment>
<dbReference type="Proteomes" id="UP000472580">
    <property type="component" value="Unassembled WGS sequence"/>
</dbReference>
<keyword evidence="3 6" id="KW-0564">Palmitate</keyword>
<dbReference type="PANTHER" id="PTHR38098:SF1">
    <property type="entry name" value="LPS-ASSEMBLY LIPOPROTEIN LPTE"/>
    <property type="match status" value="1"/>
</dbReference>
<accession>A0A6L6YLB2</accession>
<keyword evidence="1 6" id="KW-0732">Signal</keyword>
<sequence length="187" mass="20952">MAKVRTESSHSAALSRRAFIAAGAAGLFTLSGCGWHLRGRQTLPFSTLYIAMGENSLIAATIRRNIEAQTNVKVVKVRDEAEAIFEFLGQNRGTAVLAYNSEGRGRIYSLRLTNTFRVVAQNGNEILPATQIYATRELIKDESDYNGIANEERLLYEEMQQVLIHQMVARMAHISEEQFRLATETKK</sequence>
<dbReference type="HAMAP" id="MF_01186">
    <property type="entry name" value="LPS_assembly_LptE"/>
    <property type="match status" value="1"/>
</dbReference>
<dbReference type="OrthoDB" id="5298094at2"/>
<evidence type="ECO:0000256" key="4">
    <source>
        <dbReference type="ARBA" id="ARBA00023237"/>
    </source>
</evidence>
<comment type="caution">
    <text evidence="7">The sequence shown here is derived from an EMBL/GenBank/DDBJ whole genome shotgun (WGS) entry which is preliminary data.</text>
</comment>
<gene>
    <name evidence="6" type="primary">lptE</name>
    <name evidence="7" type="ORF">E5987_10010</name>
</gene>
<evidence type="ECO:0000256" key="5">
    <source>
        <dbReference type="ARBA" id="ARBA00023288"/>
    </source>
</evidence>
<comment type="function">
    <text evidence="6">Together with LptD, is involved in the assembly of lipopolysaccharide (LPS) at the surface of the outer membrane. Required for the proper assembly of LptD. Binds LPS and may serve as the LPS recognition site at the outer membrane.</text>
</comment>
<organism evidence="7 8">
    <name type="scientific">Parasutterella muris</name>
    <dbReference type="NCBI Taxonomy" id="2565572"/>
    <lineage>
        <taxon>Bacteria</taxon>
        <taxon>Pseudomonadati</taxon>
        <taxon>Pseudomonadota</taxon>
        <taxon>Betaproteobacteria</taxon>
        <taxon>Burkholderiales</taxon>
        <taxon>Sutterellaceae</taxon>
        <taxon>Parasutterella</taxon>
    </lineage>
</organism>
<comment type="subcellular location">
    <subcellularLocation>
        <location evidence="6">Cell outer membrane</location>
        <topology evidence="6">Lipid-anchor</topology>
    </subcellularLocation>
</comment>